<reference evidence="1" key="1">
    <citation type="submission" date="2022-11" db="UniProtKB">
        <authorList>
            <consortium name="EnsemblMetazoa"/>
        </authorList>
    </citation>
    <scope>IDENTIFICATION</scope>
</reference>
<dbReference type="PANTHER" id="PTHR46954">
    <property type="entry name" value="C2H2-TYPE DOMAIN-CONTAINING PROTEIN"/>
    <property type="match status" value="1"/>
</dbReference>
<name>A0A914AHY2_PATMI</name>
<sequence length="623" mass="70174">MDASVDQNPEMDARMRMALEGEVGIVVDLRTENKGRPGNKFDTFFEHLETEIEQVLAADDRRHNVAHLSQWISLPDLVKQVTRKCPPNTDIPSKSLRRQLRETHPDVHYCAAIFKYLRSMAVKLKASCKLLCVDDKSKVNFGEPGTAMASGVRGKQQLGTSASTISAADHDVHNKGHLTPSVILDVEIPDSVDKSFWRGEVVVHLNDSIFQASTPFRHAVSIRKHVMQQDIKTEVLLLFSDGGPDHRLTYESVKMSLICLFRALDLDMLVTARCAPGHSWINPVERIMSILNLALQNVALERDTCTEELEGIIKKCTGMAAIRKAAEKHPDLKPAWIHSLVDMVSMLRTRFERLALKEKPIVTRDPVSDDEVEGLQSFGLQIDPAINMTQLQQRFVSRLADYQNFVERHCRARNYTFQIKKCDDAKCCSAKKLPAEDLAWLPDPVPDSMGEHYKSYEVLLPQETTQEHMPSNKNFVGKVSEDAQGCKTSELTAQHARKIIKCGECGKPRVNYSSLKPSSKDLIDLDACIEDCEYTCGSMLVPIGHRLYKKMFVRLALNCADPIEYPYYSSGNFLFGVCCFCVAETTGGPRRAALREKYRVVLPVCNKCLDDGKDFPKSRPFKR</sequence>
<evidence type="ECO:0000313" key="1">
    <source>
        <dbReference type="EnsemblMetazoa" id="XP_038062994.1"/>
    </source>
</evidence>
<keyword evidence="2" id="KW-1185">Reference proteome</keyword>
<dbReference type="Proteomes" id="UP000887568">
    <property type="component" value="Unplaced"/>
</dbReference>
<dbReference type="OrthoDB" id="10003658at2759"/>
<proteinExistence type="predicted"/>
<dbReference type="AlphaFoldDB" id="A0A914AHY2"/>
<protein>
    <submittedName>
        <fullName evidence="1">Uncharacterized protein</fullName>
    </submittedName>
</protein>
<organism evidence="1 2">
    <name type="scientific">Patiria miniata</name>
    <name type="common">Bat star</name>
    <name type="synonym">Asterina miniata</name>
    <dbReference type="NCBI Taxonomy" id="46514"/>
    <lineage>
        <taxon>Eukaryota</taxon>
        <taxon>Metazoa</taxon>
        <taxon>Echinodermata</taxon>
        <taxon>Eleutherozoa</taxon>
        <taxon>Asterozoa</taxon>
        <taxon>Asteroidea</taxon>
        <taxon>Valvatacea</taxon>
        <taxon>Valvatida</taxon>
        <taxon>Asterinidae</taxon>
        <taxon>Patiria</taxon>
    </lineage>
</organism>
<evidence type="ECO:0000313" key="2">
    <source>
        <dbReference type="Proteomes" id="UP000887568"/>
    </source>
</evidence>
<dbReference type="RefSeq" id="XP_038062994.1">
    <property type="nucleotide sequence ID" value="XM_038207066.1"/>
</dbReference>
<dbReference type="OMA" id="WINPVER"/>
<accession>A0A914AHY2</accession>
<dbReference type="EnsemblMetazoa" id="XM_038207066.1">
    <property type="protein sequence ID" value="XP_038062994.1"/>
    <property type="gene ID" value="LOC119733672"/>
</dbReference>
<dbReference type="PANTHER" id="PTHR46954:SF1">
    <property type="entry name" value="C2H2-TYPE DOMAIN-CONTAINING PROTEIN"/>
    <property type="match status" value="1"/>
</dbReference>
<dbReference type="GeneID" id="119733672"/>